<sequence>MMSFTAHELSMLSGPFYGQVPPRYNDTSTPFMADSFEYETHNPGSQLHTPTPLPKKGSVKKTLVHRSKKQTNPRPTPPLLICKWSTCTKPFSRKATLVRHVVTQHVDPGSVPCLDEECIKVFNRKDNMMSHFRTVHVDDW</sequence>
<dbReference type="SUPFAM" id="SSF57667">
    <property type="entry name" value="beta-beta-alpha zinc fingers"/>
    <property type="match status" value="1"/>
</dbReference>
<name>A0A9W9UWP0_9EURO</name>
<dbReference type="InterPro" id="IPR013087">
    <property type="entry name" value="Znf_C2H2_type"/>
</dbReference>
<dbReference type="EMBL" id="JAPZBS010000009">
    <property type="protein sequence ID" value="KAJ5359439.1"/>
    <property type="molecule type" value="Genomic_DNA"/>
</dbReference>
<evidence type="ECO:0000313" key="4">
    <source>
        <dbReference type="EMBL" id="KAJ5359439.1"/>
    </source>
</evidence>
<dbReference type="Proteomes" id="UP001147782">
    <property type="component" value="Unassembled WGS sequence"/>
</dbReference>
<dbReference type="PROSITE" id="PS50157">
    <property type="entry name" value="ZINC_FINGER_C2H2_2"/>
    <property type="match status" value="2"/>
</dbReference>
<feature type="domain" description="C2H2-type" evidence="3">
    <location>
        <begin position="80"/>
        <end position="110"/>
    </location>
</feature>
<evidence type="ECO:0000256" key="2">
    <source>
        <dbReference type="SAM" id="MobiDB-lite"/>
    </source>
</evidence>
<keyword evidence="1" id="KW-0862">Zinc</keyword>
<feature type="domain" description="C2H2-type" evidence="3">
    <location>
        <begin position="111"/>
        <end position="140"/>
    </location>
</feature>
<dbReference type="GO" id="GO:0008270">
    <property type="term" value="F:zinc ion binding"/>
    <property type="evidence" value="ECO:0007669"/>
    <property type="project" value="UniProtKB-KW"/>
</dbReference>
<dbReference type="GeneID" id="81443944"/>
<dbReference type="Gene3D" id="3.30.160.60">
    <property type="entry name" value="Classic Zinc Finger"/>
    <property type="match status" value="1"/>
</dbReference>
<dbReference type="RefSeq" id="XP_056550725.1">
    <property type="nucleotide sequence ID" value="XM_056704765.1"/>
</dbReference>
<dbReference type="InterPro" id="IPR036236">
    <property type="entry name" value="Znf_C2H2_sf"/>
</dbReference>
<dbReference type="PROSITE" id="PS00028">
    <property type="entry name" value="ZINC_FINGER_C2H2_1"/>
    <property type="match status" value="2"/>
</dbReference>
<reference evidence="4" key="1">
    <citation type="submission" date="2022-11" db="EMBL/GenBank/DDBJ databases">
        <authorList>
            <person name="Petersen C."/>
        </authorList>
    </citation>
    <scope>NUCLEOTIDE SEQUENCE</scope>
    <source>
        <strain evidence="4">IBT 29864</strain>
    </source>
</reference>
<dbReference type="OrthoDB" id="654211at2759"/>
<protein>
    <recommendedName>
        <fullName evidence="3">C2H2-type domain-containing protein</fullName>
    </recommendedName>
</protein>
<gene>
    <name evidence="4" type="ORF">N7496_011852</name>
</gene>
<evidence type="ECO:0000259" key="3">
    <source>
        <dbReference type="PROSITE" id="PS50157"/>
    </source>
</evidence>
<dbReference type="AlphaFoldDB" id="A0A9W9UWP0"/>
<organism evidence="4 5">
    <name type="scientific">Penicillium cataractarum</name>
    <dbReference type="NCBI Taxonomy" id="2100454"/>
    <lineage>
        <taxon>Eukaryota</taxon>
        <taxon>Fungi</taxon>
        <taxon>Dikarya</taxon>
        <taxon>Ascomycota</taxon>
        <taxon>Pezizomycotina</taxon>
        <taxon>Eurotiomycetes</taxon>
        <taxon>Eurotiomycetidae</taxon>
        <taxon>Eurotiales</taxon>
        <taxon>Aspergillaceae</taxon>
        <taxon>Penicillium</taxon>
    </lineage>
</organism>
<feature type="region of interest" description="Disordered" evidence="2">
    <location>
        <begin position="37"/>
        <end position="59"/>
    </location>
</feature>
<proteinExistence type="predicted"/>
<accession>A0A9W9UWP0</accession>
<evidence type="ECO:0000313" key="5">
    <source>
        <dbReference type="Proteomes" id="UP001147782"/>
    </source>
</evidence>
<keyword evidence="1" id="KW-0479">Metal-binding</keyword>
<comment type="caution">
    <text evidence="4">The sequence shown here is derived from an EMBL/GenBank/DDBJ whole genome shotgun (WGS) entry which is preliminary data.</text>
</comment>
<keyword evidence="5" id="KW-1185">Reference proteome</keyword>
<dbReference type="SMART" id="SM00355">
    <property type="entry name" value="ZnF_C2H2"/>
    <property type="match status" value="2"/>
</dbReference>
<reference evidence="4" key="2">
    <citation type="journal article" date="2023" name="IMA Fungus">
        <title>Comparative genomic study of the Penicillium genus elucidates a diverse pangenome and 15 lateral gene transfer events.</title>
        <authorList>
            <person name="Petersen C."/>
            <person name="Sorensen T."/>
            <person name="Nielsen M.R."/>
            <person name="Sondergaard T.E."/>
            <person name="Sorensen J.L."/>
            <person name="Fitzpatrick D.A."/>
            <person name="Frisvad J.C."/>
            <person name="Nielsen K.L."/>
        </authorList>
    </citation>
    <scope>NUCLEOTIDE SEQUENCE</scope>
    <source>
        <strain evidence="4">IBT 29864</strain>
    </source>
</reference>
<keyword evidence="1" id="KW-0863">Zinc-finger</keyword>
<evidence type="ECO:0000256" key="1">
    <source>
        <dbReference type="PROSITE-ProRule" id="PRU00042"/>
    </source>
</evidence>
<dbReference type="Pfam" id="PF00096">
    <property type="entry name" value="zf-C2H2"/>
    <property type="match status" value="1"/>
</dbReference>